<dbReference type="InterPro" id="IPR001245">
    <property type="entry name" value="Ser-Thr/Tyr_kinase_cat_dom"/>
</dbReference>
<evidence type="ECO:0000256" key="5">
    <source>
        <dbReference type="SAM" id="SignalP"/>
    </source>
</evidence>
<evidence type="ECO:0000256" key="2">
    <source>
        <dbReference type="ARBA" id="ARBA00022737"/>
    </source>
</evidence>
<keyword evidence="2" id="KW-0677">Repeat</keyword>
<proteinExistence type="predicted"/>
<keyword evidence="8" id="KW-1185">Reference proteome</keyword>
<keyword evidence="1" id="KW-0433">Leucine-rich repeat</keyword>
<sequence>MKDFTLCRLLLAIIAVAVATAETSTSNGDTLLRALNTTAPSFEAEDEQALGRAGNARAARVSLNTLTTSCNGGCGRNAPCVVVGQSPSPSTPNYINCVNDTRCTTLGSGRAALCLDPFTDGASAWAFSPTKANDTAGSGPFERVGLLQLSPSVQNVAFRRASESRSPLASPLDVSSLNLQPASVLNNVTFDGIELTGLEDALPLGSTLQLNIINCNLKAVPLQLISGSSIRVLDLSNNNFTSAPTDSKTTKLLSLEKLDLRGNDLKTFDAPASMFPKLTTLRLDSNVLEAIPKFVFQLTTLKSLSMTNNPLNAATITSEQFAFLASLESFTISGVMEVTTCPDDSVIARLNTSFAFCSSSRGSSSRDNFDVTSLAPSSPPTHVPKSNAKATTSSSSGHNTGLIIGIVLGALAVLGVGVGLWIWYRRYCRENEPTKPTYTSMGSFGGNAVEDLQDHHYHYRSMGYPQAPSNESSEHSSDYEILHTITADGPNGLTRLGYEHVYFDKLLRVSSRSELWLGDCYDETVIIKKIKANTAPRAVMRDFVEEVKLMASLTPHPRIIEFKGALWDPPGTELCAVVEYAENGSLRDSTDKGIQFTVPKQHAISRQIAEALAFLHDGGIVHGRVSAFNILLDRDLSAKLSLFAIYHYVRPSPLDAEVCAFVAPEVLRGQQPTERADVYAFGVVLVELDTRESPSRNQQRRLSMADAPEMQSPTAQRTGFSLSSGCSAMLKDLIAACVDRDPARRPSMAQIAMALRTGAMTL</sequence>
<dbReference type="GO" id="GO:0004672">
    <property type="term" value="F:protein kinase activity"/>
    <property type="evidence" value="ECO:0007669"/>
    <property type="project" value="InterPro"/>
</dbReference>
<reference evidence="7" key="1">
    <citation type="submission" date="2021-12" db="EMBL/GenBank/DDBJ databases">
        <title>Prjna785345.</title>
        <authorList>
            <person name="Rujirawat T."/>
            <person name="Krajaejun T."/>
        </authorList>
    </citation>
    <scope>NUCLEOTIDE SEQUENCE</scope>
    <source>
        <strain evidence="7">Pi057C3</strain>
    </source>
</reference>
<dbReference type="Pfam" id="PF13855">
    <property type="entry name" value="LRR_8"/>
    <property type="match status" value="1"/>
</dbReference>
<feature type="signal peptide" evidence="5">
    <location>
        <begin position="1"/>
        <end position="21"/>
    </location>
</feature>
<accession>A0AAD5LRM9</accession>
<evidence type="ECO:0000256" key="3">
    <source>
        <dbReference type="SAM" id="MobiDB-lite"/>
    </source>
</evidence>
<dbReference type="PANTHER" id="PTHR48007:SF4">
    <property type="entry name" value="LEUCINE-RICH REPEAT RECEPTOR-LIKE PROTEIN KINASE PXC1"/>
    <property type="match status" value="1"/>
</dbReference>
<keyword evidence="4" id="KW-0812">Transmembrane</keyword>
<name>A0AAD5LRM9_PYTIN</name>
<dbReference type="Proteomes" id="UP001209570">
    <property type="component" value="Unassembled WGS sequence"/>
</dbReference>
<keyword evidence="5" id="KW-0732">Signal</keyword>
<evidence type="ECO:0000256" key="1">
    <source>
        <dbReference type="ARBA" id="ARBA00022614"/>
    </source>
</evidence>
<feature type="compositionally biased region" description="Low complexity" evidence="3">
    <location>
        <begin position="385"/>
        <end position="396"/>
    </location>
</feature>
<keyword evidence="4" id="KW-1133">Transmembrane helix</keyword>
<protein>
    <recommendedName>
        <fullName evidence="6">Protein kinase domain-containing protein</fullName>
    </recommendedName>
</protein>
<gene>
    <name evidence="7" type="ORF">P43SY_002078</name>
</gene>
<feature type="domain" description="Protein kinase" evidence="6">
    <location>
        <begin position="480"/>
        <end position="762"/>
    </location>
</feature>
<dbReference type="InterPro" id="IPR032675">
    <property type="entry name" value="LRR_dom_sf"/>
</dbReference>
<organism evidence="7 8">
    <name type="scientific">Pythium insidiosum</name>
    <name type="common">Pythiosis disease agent</name>
    <dbReference type="NCBI Taxonomy" id="114742"/>
    <lineage>
        <taxon>Eukaryota</taxon>
        <taxon>Sar</taxon>
        <taxon>Stramenopiles</taxon>
        <taxon>Oomycota</taxon>
        <taxon>Peronosporomycetes</taxon>
        <taxon>Pythiales</taxon>
        <taxon>Pythiaceae</taxon>
        <taxon>Pythium</taxon>
    </lineage>
</organism>
<dbReference type="EMBL" id="JAKCXM010000014">
    <property type="protein sequence ID" value="KAJ0408108.1"/>
    <property type="molecule type" value="Genomic_DNA"/>
</dbReference>
<keyword evidence="4" id="KW-0472">Membrane</keyword>
<dbReference type="InterPro" id="IPR000719">
    <property type="entry name" value="Prot_kinase_dom"/>
</dbReference>
<dbReference type="AlphaFoldDB" id="A0AAD5LRM9"/>
<feature type="transmembrane region" description="Helical" evidence="4">
    <location>
        <begin position="402"/>
        <end position="424"/>
    </location>
</feature>
<dbReference type="GO" id="GO:0005524">
    <property type="term" value="F:ATP binding"/>
    <property type="evidence" value="ECO:0007669"/>
    <property type="project" value="InterPro"/>
</dbReference>
<dbReference type="Pfam" id="PF00560">
    <property type="entry name" value="LRR_1"/>
    <property type="match status" value="1"/>
</dbReference>
<dbReference type="Gene3D" id="1.10.510.10">
    <property type="entry name" value="Transferase(Phosphotransferase) domain 1"/>
    <property type="match status" value="1"/>
</dbReference>
<evidence type="ECO:0000259" key="6">
    <source>
        <dbReference type="PROSITE" id="PS50011"/>
    </source>
</evidence>
<feature type="region of interest" description="Disordered" evidence="3">
    <location>
        <begin position="692"/>
        <end position="719"/>
    </location>
</feature>
<dbReference type="InterPro" id="IPR001611">
    <property type="entry name" value="Leu-rich_rpt"/>
</dbReference>
<dbReference type="SUPFAM" id="SSF52058">
    <property type="entry name" value="L domain-like"/>
    <property type="match status" value="1"/>
</dbReference>
<dbReference type="InterPro" id="IPR011009">
    <property type="entry name" value="Kinase-like_dom_sf"/>
</dbReference>
<dbReference type="PROSITE" id="PS50011">
    <property type="entry name" value="PROTEIN_KINASE_DOM"/>
    <property type="match status" value="1"/>
</dbReference>
<evidence type="ECO:0000313" key="8">
    <source>
        <dbReference type="Proteomes" id="UP001209570"/>
    </source>
</evidence>
<comment type="caution">
    <text evidence="7">The sequence shown here is derived from an EMBL/GenBank/DDBJ whole genome shotgun (WGS) entry which is preliminary data.</text>
</comment>
<feature type="region of interest" description="Disordered" evidence="3">
    <location>
        <begin position="359"/>
        <end position="396"/>
    </location>
</feature>
<dbReference type="Pfam" id="PF07714">
    <property type="entry name" value="PK_Tyr_Ser-Thr"/>
    <property type="match status" value="1"/>
</dbReference>
<evidence type="ECO:0000313" key="7">
    <source>
        <dbReference type="EMBL" id="KAJ0408108.1"/>
    </source>
</evidence>
<dbReference type="SUPFAM" id="SSF56112">
    <property type="entry name" value="Protein kinase-like (PK-like)"/>
    <property type="match status" value="1"/>
</dbReference>
<dbReference type="Gene3D" id="3.80.10.10">
    <property type="entry name" value="Ribonuclease Inhibitor"/>
    <property type="match status" value="1"/>
</dbReference>
<feature type="chain" id="PRO_5042188171" description="Protein kinase domain-containing protein" evidence="5">
    <location>
        <begin position="22"/>
        <end position="762"/>
    </location>
</feature>
<dbReference type="InterPro" id="IPR046959">
    <property type="entry name" value="PRK1-6/SRF4-like"/>
</dbReference>
<evidence type="ECO:0000256" key="4">
    <source>
        <dbReference type="SAM" id="Phobius"/>
    </source>
</evidence>
<dbReference type="PANTHER" id="PTHR48007">
    <property type="entry name" value="LEUCINE-RICH REPEAT RECEPTOR-LIKE PROTEIN KINASE PXC1"/>
    <property type="match status" value="1"/>
</dbReference>